<dbReference type="RefSeq" id="WP_265385003.1">
    <property type="nucleotide sequence ID" value="NZ_CP110616.1"/>
</dbReference>
<feature type="domain" description="Helicase-associated" evidence="2">
    <location>
        <begin position="36"/>
        <end position="96"/>
    </location>
</feature>
<dbReference type="PANTHER" id="PTHR33418">
    <property type="entry name" value="HELICASE-ASSOCIATED"/>
    <property type="match status" value="1"/>
</dbReference>
<feature type="region of interest" description="Disordered" evidence="1">
    <location>
        <begin position="1"/>
        <end position="35"/>
    </location>
</feature>
<dbReference type="PANTHER" id="PTHR33418:SF1">
    <property type="entry name" value="HELICASE-ASSOCIATED DOMAIN-CONTAINING PROTEIN"/>
    <property type="match status" value="1"/>
</dbReference>
<evidence type="ECO:0000259" key="2">
    <source>
        <dbReference type="Pfam" id="PF03457"/>
    </source>
</evidence>
<sequence>MSPPSGDSGDSANSDTGDGADGGGGRPRSRAETSAATWERGVAALHTYVTAHGSATPPTHLVVDGFALGRWAARCRDTHRAGQLPPERVAVLQALPGWSWGRTQRDRFLEGLTHLRTYVARHGTAQTPRDTVVDGFRVGDWAQRRRQAHASGELRPQWAAELEALPGWRWRQNRQPFHWAEGLTALQGWITEHGDAVVPEQATHHGYPLGAWVHTVRRVDAA</sequence>
<keyword evidence="3" id="KW-0614">Plasmid</keyword>
<dbReference type="Proteomes" id="UP001164965">
    <property type="component" value="Plasmid unnamed1"/>
</dbReference>
<feature type="domain" description="Helicase-associated" evidence="2">
    <location>
        <begin position="177"/>
        <end position="218"/>
    </location>
</feature>
<evidence type="ECO:0000256" key="1">
    <source>
        <dbReference type="SAM" id="MobiDB-lite"/>
    </source>
</evidence>
<dbReference type="Gene3D" id="6.10.140.530">
    <property type="match status" value="1"/>
</dbReference>
<dbReference type="Pfam" id="PF03457">
    <property type="entry name" value="HA"/>
    <property type="match status" value="3"/>
</dbReference>
<name>A0ABY6P5Z2_9NOCA</name>
<feature type="domain" description="Helicase-associated" evidence="2">
    <location>
        <begin position="105"/>
        <end position="166"/>
    </location>
</feature>
<accession>A0ABY6P5Z2</accession>
<evidence type="ECO:0000313" key="3">
    <source>
        <dbReference type="EMBL" id="UZJ26899.1"/>
    </source>
</evidence>
<organism evidence="3 4">
    <name type="scientific">Rhodococcus antarcticus</name>
    <dbReference type="NCBI Taxonomy" id="2987751"/>
    <lineage>
        <taxon>Bacteria</taxon>
        <taxon>Bacillati</taxon>
        <taxon>Actinomycetota</taxon>
        <taxon>Actinomycetes</taxon>
        <taxon>Mycobacteriales</taxon>
        <taxon>Nocardiaceae</taxon>
        <taxon>Rhodococcus</taxon>
    </lineage>
</organism>
<reference evidence="3" key="1">
    <citation type="submission" date="2022-10" db="EMBL/GenBank/DDBJ databases">
        <title>Rhodococcus sp.75.</title>
        <authorList>
            <person name="Sun M."/>
        </authorList>
    </citation>
    <scope>NUCLEOTIDE SEQUENCE</scope>
    <source>
        <strain evidence="3">75</strain>
        <plasmid evidence="3">unnamed1</plasmid>
    </source>
</reference>
<geneLocation type="plasmid" evidence="3 4">
    <name>unnamed1</name>
</geneLocation>
<dbReference type="EMBL" id="CP110616">
    <property type="protein sequence ID" value="UZJ26899.1"/>
    <property type="molecule type" value="Genomic_DNA"/>
</dbReference>
<feature type="compositionally biased region" description="Low complexity" evidence="1">
    <location>
        <begin position="1"/>
        <end position="17"/>
    </location>
</feature>
<dbReference type="InterPro" id="IPR005114">
    <property type="entry name" value="Helicase_assoc"/>
</dbReference>
<gene>
    <name evidence="3" type="ORF">RHODO2019_18065</name>
</gene>
<keyword evidence="4" id="KW-1185">Reference proteome</keyword>
<evidence type="ECO:0000313" key="4">
    <source>
        <dbReference type="Proteomes" id="UP001164965"/>
    </source>
</evidence>
<protein>
    <submittedName>
        <fullName evidence="3">Helicase associated domain-containing protein</fullName>
    </submittedName>
</protein>
<proteinExistence type="predicted"/>